<organism evidence="3 4">
    <name type="scientific">Quercus suber</name>
    <name type="common">Cork oak</name>
    <dbReference type="NCBI Taxonomy" id="58331"/>
    <lineage>
        <taxon>Eukaryota</taxon>
        <taxon>Viridiplantae</taxon>
        <taxon>Streptophyta</taxon>
        <taxon>Embryophyta</taxon>
        <taxon>Tracheophyta</taxon>
        <taxon>Spermatophyta</taxon>
        <taxon>Magnoliopsida</taxon>
        <taxon>eudicotyledons</taxon>
        <taxon>Gunneridae</taxon>
        <taxon>Pentapetalae</taxon>
        <taxon>rosids</taxon>
        <taxon>fabids</taxon>
        <taxon>Fagales</taxon>
        <taxon>Fagaceae</taxon>
        <taxon>Quercus</taxon>
    </lineage>
</organism>
<keyword evidence="1" id="KW-0862">Zinc</keyword>
<name>A0AAW0LYT6_QUESU</name>
<dbReference type="Proteomes" id="UP000237347">
    <property type="component" value="Unassembled WGS sequence"/>
</dbReference>
<evidence type="ECO:0000256" key="1">
    <source>
        <dbReference type="PROSITE-ProRule" id="PRU00024"/>
    </source>
</evidence>
<dbReference type="InterPro" id="IPR000315">
    <property type="entry name" value="Znf_B-box"/>
</dbReference>
<dbReference type="EMBL" id="PKMF04000044">
    <property type="protein sequence ID" value="KAK7855591.1"/>
    <property type="molecule type" value="Genomic_DNA"/>
</dbReference>
<accession>A0AAW0LYT6</accession>
<dbReference type="AlphaFoldDB" id="A0AAW0LYT6"/>
<dbReference type="SUPFAM" id="SSF57845">
    <property type="entry name" value="B-box zinc-binding domain"/>
    <property type="match status" value="1"/>
</dbReference>
<gene>
    <name evidence="3" type="ORF">CFP56_027369</name>
</gene>
<proteinExistence type="predicted"/>
<dbReference type="CDD" id="cd19756">
    <property type="entry name" value="Bbox2"/>
    <property type="match status" value="1"/>
</dbReference>
<evidence type="ECO:0000313" key="3">
    <source>
        <dbReference type="EMBL" id="KAK7855591.1"/>
    </source>
</evidence>
<protein>
    <recommendedName>
        <fullName evidence="2">B box-type domain-containing protein</fullName>
    </recommendedName>
</protein>
<dbReference type="GO" id="GO:0008270">
    <property type="term" value="F:zinc ion binding"/>
    <property type="evidence" value="ECO:0007669"/>
    <property type="project" value="UniProtKB-KW"/>
</dbReference>
<keyword evidence="4" id="KW-1185">Reference proteome</keyword>
<dbReference type="PANTHER" id="PTHR31065:SF52">
    <property type="entry name" value="B BOX-TYPE DOMAIN-CONTAINING PROTEIN"/>
    <property type="match status" value="1"/>
</dbReference>
<dbReference type="InterPro" id="IPR006734">
    <property type="entry name" value="PLATZ"/>
</dbReference>
<dbReference type="PROSITE" id="PS50119">
    <property type="entry name" value="ZF_BBOX"/>
    <property type="match status" value="1"/>
</dbReference>
<dbReference type="Pfam" id="PF04640">
    <property type="entry name" value="PLATZ"/>
    <property type="match status" value="1"/>
</dbReference>
<sequence>VGVSLIPQWLEILLRDKFFNPCIIHEFAKKNEKNIFCLDCSISICPHCVPSHRSHRLLQIRRYVYHDVIRLSDAQKLMNCSLVQPYTTNSAKVVFLNQRPMSRPFRGSGNFCITCDRSLQDPYYFCSLYCKVPFSHDRSLTVSGNEEDVQTTPDSVLDSGVSLFGSRSTANASRCGGAVSSKTLACTATTTEFVKKKRSSLNLVPRVSFQMKCSPTAEVAVALNRRKGVPHRSPMN</sequence>
<keyword evidence="1" id="KW-0863">Zinc-finger</keyword>
<comment type="caution">
    <text evidence="3">The sequence shown here is derived from an EMBL/GenBank/DDBJ whole genome shotgun (WGS) entry which is preliminary data.</text>
</comment>
<keyword evidence="1" id="KW-0479">Metal-binding</keyword>
<reference evidence="3 4" key="1">
    <citation type="journal article" date="2018" name="Sci. Data">
        <title>The draft genome sequence of cork oak.</title>
        <authorList>
            <person name="Ramos A.M."/>
            <person name="Usie A."/>
            <person name="Barbosa P."/>
            <person name="Barros P.M."/>
            <person name="Capote T."/>
            <person name="Chaves I."/>
            <person name="Simoes F."/>
            <person name="Abreu I."/>
            <person name="Carrasquinho I."/>
            <person name="Faro C."/>
            <person name="Guimaraes J.B."/>
            <person name="Mendonca D."/>
            <person name="Nobrega F."/>
            <person name="Rodrigues L."/>
            <person name="Saibo N.J.M."/>
            <person name="Varela M.C."/>
            <person name="Egas C."/>
            <person name="Matos J."/>
            <person name="Miguel C.M."/>
            <person name="Oliveira M.M."/>
            <person name="Ricardo C.P."/>
            <person name="Goncalves S."/>
        </authorList>
    </citation>
    <scope>NUCLEOTIDE SEQUENCE [LARGE SCALE GENOMIC DNA]</scope>
    <source>
        <strain evidence="4">cv. HL8</strain>
    </source>
</reference>
<feature type="non-terminal residue" evidence="3">
    <location>
        <position position="1"/>
    </location>
</feature>
<feature type="domain" description="B box-type" evidence="2">
    <location>
        <begin position="22"/>
        <end position="60"/>
    </location>
</feature>
<evidence type="ECO:0000259" key="2">
    <source>
        <dbReference type="PROSITE" id="PS50119"/>
    </source>
</evidence>
<evidence type="ECO:0000313" key="4">
    <source>
        <dbReference type="Proteomes" id="UP000237347"/>
    </source>
</evidence>
<dbReference type="PANTHER" id="PTHR31065">
    <property type="entry name" value="PLATZ TRANSCRIPTION FACTOR FAMILY PROTEIN"/>
    <property type="match status" value="1"/>
</dbReference>